<sequence>MPWWFWIILWSLLVLGALVWLVWHAYRVIIKGSRAYRELLSLNDNFSHIWEQAQKLEAQKRRAEREPGIFVPVTEAYAEYEQGKERRQRDRISRRIQKRDSLGQPQRLGDLRNNARKGATHG</sequence>
<keyword evidence="4" id="KW-1185">Reference proteome</keyword>
<dbReference type="AlphaFoldDB" id="A0A917IMX5"/>
<proteinExistence type="predicted"/>
<evidence type="ECO:0000313" key="3">
    <source>
        <dbReference type="EMBL" id="GGH57476.1"/>
    </source>
</evidence>
<keyword evidence="2" id="KW-1133">Transmembrane helix</keyword>
<evidence type="ECO:0000256" key="1">
    <source>
        <dbReference type="SAM" id="MobiDB-lite"/>
    </source>
</evidence>
<evidence type="ECO:0000313" key="4">
    <source>
        <dbReference type="Proteomes" id="UP000600171"/>
    </source>
</evidence>
<accession>A0A917IMX5</accession>
<evidence type="ECO:0000256" key="2">
    <source>
        <dbReference type="SAM" id="Phobius"/>
    </source>
</evidence>
<protein>
    <submittedName>
        <fullName evidence="3">Uncharacterized protein</fullName>
    </submittedName>
</protein>
<feature type="transmembrane region" description="Helical" evidence="2">
    <location>
        <begin position="6"/>
        <end position="26"/>
    </location>
</feature>
<dbReference type="RefSeq" id="WP_188358538.1">
    <property type="nucleotide sequence ID" value="NZ_BMDC01000001.1"/>
</dbReference>
<comment type="caution">
    <text evidence="3">The sequence shown here is derived from an EMBL/GenBank/DDBJ whole genome shotgun (WGS) entry which is preliminary data.</text>
</comment>
<dbReference type="Proteomes" id="UP000600171">
    <property type="component" value="Unassembled WGS sequence"/>
</dbReference>
<reference evidence="3 4" key="1">
    <citation type="journal article" date="2014" name="Int. J. Syst. Evol. Microbiol.">
        <title>Complete genome sequence of Corynebacterium casei LMG S-19264T (=DSM 44701T), isolated from a smear-ripened cheese.</title>
        <authorList>
            <consortium name="US DOE Joint Genome Institute (JGI-PGF)"/>
            <person name="Walter F."/>
            <person name="Albersmeier A."/>
            <person name="Kalinowski J."/>
            <person name="Ruckert C."/>
        </authorList>
    </citation>
    <scope>NUCLEOTIDE SEQUENCE [LARGE SCALE GENOMIC DNA]</scope>
    <source>
        <strain evidence="3 4">CCM 8669</strain>
    </source>
</reference>
<gene>
    <name evidence="3" type="ORF">GCM10007359_02640</name>
</gene>
<feature type="compositionally biased region" description="Basic and acidic residues" evidence="1">
    <location>
        <begin position="81"/>
        <end position="101"/>
    </location>
</feature>
<keyword evidence="2" id="KW-0812">Transmembrane</keyword>
<keyword evidence="2" id="KW-0472">Membrane</keyword>
<organism evidence="3 4">
    <name type="scientific">Rothia aerolata</name>
    <dbReference type="NCBI Taxonomy" id="1812262"/>
    <lineage>
        <taxon>Bacteria</taxon>
        <taxon>Bacillati</taxon>
        <taxon>Actinomycetota</taxon>
        <taxon>Actinomycetes</taxon>
        <taxon>Micrococcales</taxon>
        <taxon>Micrococcaceae</taxon>
        <taxon>Rothia</taxon>
    </lineage>
</organism>
<dbReference type="EMBL" id="BMDC01000001">
    <property type="protein sequence ID" value="GGH57476.1"/>
    <property type="molecule type" value="Genomic_DNA"/>
</dbReference>
<name>A0A917IMX5_9MICC</name>
<feature type="region of interest" description="Disordered" evidence="1">
    <location>
        <begin position="81"/>
        <end position="122"/>
    </location>
</feature>